<organism evidence="4 5">
    <name type="scientific">Natronomicrosphaera hydrolytica</name>
    <dbReference type="NCBI Taxonomy" id="3242702"/>
    <lineage>
        <taxon>Bacteria</taxon>
        <taxon>Pseudomonadati</taxon>
        <taxon>Planctomycetota</taxon>
        <taxon>Phycisphaerae</taxon>
        <taxon>Phycisphaerales</taxon>
        <taxon>Phycisphaeraceae</taxon>
        <taxon>Natronomicrosphaera</taxon>
    </lineage>
</organism>
<name>A0ABV4U2C5_9BACT</name>
<feature type="compositionally biased region" description="Low complexity" evidence="1">
    <location>
        <begin position="175"/>
        <end position="191"/>
    </location>
</feature>
<dbReference type="PANTHER" id="PTHR30189:SF1">
    <property type="entry name" value="LPS-ASSEMBLY PROTEIN LPTD"/>
    <property type="match status" value="1"/>
</dbReference>
<dbReference type="PANTHER" id="PTHR30189">
    <property type="entry name" value="LPS-ASSEMBLY PROTEIN"/>
    <property type="match status" value="1"/>
</dbReference>
<feature type="compositionally biased region" description="Pro residues" evidence="1">
    <location>
        <begin position="195"/>
        <end position="212"/>
    </location>
</feature>
<dbReference type="InterPro" id="IPR050218">
    <property type="entry name" value="LptD"/>
</dbReference>
<dbReference type="InterPro" id="IPR007543">
    <property type="entry name" value="LptD_C"/>
</dbReference>
<evidence type="ECO:0000259" key="3">
    <source>
        <dbReference type="Pfam" id="PF04453"/>
    </source>
</evidence>
<dbReference type="RefSeq" id="WP_425344662.1">
    <property type="nucleotide sequence ID" value="NZ_JBGUBD010000003.1"/>
</dbReference>
<evidence type="ECO:0000313" key="5">
    <source>
        <dbReference type="Proteomes" id="UP001575105"/>
    </source>
</evidence>
<dbReference type="Proteomes" id="UP001575105">
    <property type="component" value="Unassembled WGS sequence"/>
</dbReference>
<feature type="signal peptide" evidence="2">
    <location>
        <begin position="1"/>
        <end position="32"/>
    </location>
</feature>
<comment type="caution">
    <text evidence="4">The sequence shown here is derived from an EMBL/GenBank/DDBJ whole genome shotgun (WGS) entry which is preliminary data.</text>
</comment>
<evidence type="ECO:0000256" key="1">
    <source>
        <dbReference type="SAM" id="MobiDB-lite"/>
    </source>
</evidence>
<feature type="region of interest" description="Disordered" evidence="1">
    <location>
        <begin position="175"/>
        <end position="227"/>
    </location>
</feature>
<evidence type="ECO:0000256" key="2">
    <source>
        <dbReference type="SAM" id="SignalP"/>
    </source>
</evidence>
<feature type="chain" id="PRO_5046397388" evidence="2">
    <location>
        <begin position="33"/>
        <end position="1017"/>
    </location>
</feature>
<reference evidence="4 5" key="1">
    <citation type="submission" date="2024-08" db="EMBL/GenBank/DDBJ databases">
        <title>Whole-genome sequencing of halo(alkali)philic microorganisms from hypersaline lakes.</title>
        <authorList>
            <person name="Sorokin D.Y."/>
            <person name="Merkel A.Y."/>
            <person name="Messina E."/>
            <person name="Yakimov M."/>
        </authorList>
    </citation>
    <scope>NUCLEOTIDE SEQUENCE [LARGE SCALE GENOMIC DNA]</scope>
    <source>
        <strain evidence="4 5">AB-hyl4</strain>
    </source>
</reference>
<gene>
    <name evidence="4" type="primary">lptD</name>
    <name evidence="4" type="ORF">ACERK3_05440</name>
</gene>
<dbReference type="EMBL" id="JBGUBD010000003">
    <property type="protein sequence ID" value="MFA9477736.1"/>
    <property type="molecule type" value="Genomic_DNA"/>
</dbReference>
<dbReference type="Pfam" id="PF04453">
    <property type="entry name" value="LptD"/>
    <property type="match status" value="1"/>
</dbReference>
<accession>A0ABV4U2C5</accession>
<protein>
    <submittedName>
        <fullName evidence="4">LPS assembly protein LptD</fullName>
    </submittedName>
</protein>
<keyword evidence="5" id="KW-1185">Reference proteome</keyword>
<sequence length="1017" mass="114539">MPAVIRQCHLNRVGLVQLCACLLAWLAAPAWADTVVLDADAHLAARRATTWQQDQAEYVLLEGETAFQMGAYGFHADRALVRIVTETRGEQTVRHMAVYLDDARPLVGEGRAPVAAEADRLLVTGSTAARIKLEVDLKRDAQPSGDDPFVNAGQSRIARYDLDATQRRAAGSLAPATPPLLAAQQPARQGGSLTDPPPEQPTVEPAPEPGAPREPGQADDLPDLPDDLATLEVDEPEQPRADTVLPTTGTVRFRTERVVFEREPDESALMLIGDVRLIYEDAADGRSVVLQAERAVIFLAPEAADDAMGDTAFNAGAVQGIYLEDNVVISDGDYTLRAPRIFYDLQRDQAVVLDAVLYTWDVQRQIPLYVRADSVRQTSRTSFEARGAVLTTSEFAQPHFGIGANRVTLDMDRDEAGVMRQYFSASHSTLRVADVPVFYWPYLAGEVRALPIRSVSVGQSRRRGLEVETAWDVFALLGQESPDGIDLTANLDYRGTGGPGIGAELDYNIEGARGQLRGYLLPTDSSEDRFGRRVRIEQDNETRGYVRFEHRQTLPDNWHADLEAAYVSDETFLESYFPDEAHTARPYQTAIYLLKQEPDWAFDLQASTQLTDFTEQLTTLQAPGFQLERQPEVGYYRTGTSLFADRATWYTENRFSRIKANFGRDTPADRGFREQQALDLFGTPPDVRFTDAADAVGFDQDWRLRVDSRHEINVPMELGPLSITPYVVGRVTAYDDDFEAYAGEDDQYRLWGSLGTRFSTQFQRSYDRVDNRVLNLNRLRHLIEPSINVFYAATTVDAGDLPPYEADVEDIADGPGIRLGLRQTLQTQRGGPGRWRSVDWFTLQTDLVFRSSDGNRDRQPLARFYDYRPEFARGGNHFYTEARWQVSDVLGTIGDLTFDFHDEQVSQWRLGASLQHTPRLRSFLHYRNIRPINSQWLGYGFTYELTRKYTISATQRFDLRENESRNIDFWLERRLPRARLRFIASFDQIDNEQVFGISFTPEGFAARNPFGVGQGGW</sequence>
<proteinExistence type="predicted"/>
<keyword evidence="2" id="KW-0732">Signal</keyword>
<feature type="domain" description="LptD C-terminal" evidence="3">
    <location>
        <begin position="542"/>
        <end position="927"/>
    </location>
</feature>
<evidence type="ECO:0000313" key="4">
    <source>
        <dbReference type="EMBL" id="MFA9477736.1"/>
    </source>
</evidence>